<dbReference type="AlphaFoldDB" id="A0A432VBE2"/>
<comment type="caution">
    <text evidence="1">The sequence shown here is derived from an EMBL/GenBank/DDBJ whole genome shotgun (WGS) entry which is preliminary data.</text>
</comment>
<proteinExistence type="predicted"/>
<dbReference type="OrthoDB" id="8447184at2"/>
<gene>
    <name evidence="1" type="ORF">EET67_00850</name>
</gene>
<keyword evidence="2" id="KW-1185">Reference proteome</keyword>
<dbReference type="RefSeq" id="WP_128625731.1">
    <property type="nucleotide sequence ID" value="NZ_RKST01000001.1"/>
</dbReference>
<dbReference type="EMBL" id="RKST01000001">
    <property type="protein sequence ID" value="RUM99491.1"/>
    <property type="molecule type" value="Genomic_DNA"/>
</dbReference>
<dbReference type="Proteomes" id="UP000281647">
    <property type="component" value="Unassembled WGS sequence"/>
</dbReference>
<reference evidence="1 2" key="1">
    <citation type="submission" date="2018-11" db="EMBL/GenBank/DDBJ databases">
        <title>Pseudaminobacter arsenicus sp. nov., an arsenic-resistant bacterium isolated from arsenic-rich aquifers.</title>
        <authorList>
            <person name="Mu Y."/>
        </authorList>
    </citation>
    <scope>NUCLEOTIDE SEQUENCE [LARGE SCALE GENOMIC DNA]</scope>
    <source>
        <strain evidence="1 2">CB3</strain>
    </source>
</reference>
<evidence type="ECO:0008006" key="3">
    <source>
        <dbReference type="Google" id="ProtNLM"/>
    </source>
</evidence>
<name>A0A432VBE2_9HYPH</name>
<organism evidence="1 2">
    <name type="scientific">Borborobacter arsenicus</name>
    <dbReference type="NCBI Taxonomy" id="1851146"/>
    <lineage>
        <taxon>Bacteria</taxon>
        <taxon>Pseudomonadati</taxon>
        <taxon>Pseudomonadota</taxon>
        <taxon>Alphaproteobacteria</taxon>
        <taxon>Hyphomicrobiales</taxon>
        <taxon>Phyllobacteriaceae</taxon>
        <taxon>Borborobacter</taxon>
    </lineage>
</organism>
<evidence type="ECO:0000313" key="2">
    <source>
        <dbReference type="Proteomes" id="UP000281647"/>
    </source>
</evidence>
<protein>
    <recommendedName>
        <fullName evidence="3">Gluconate 2-dehydrogenase subunit 3 family protein</fullName>
    </recommendedName>
</protein>
<accession>A0A432VBE2</accession>
<evidence type="ECO:0000313" key="1">
    <source>
        <dbReference type="EMBL" id="RUM99491.1"/>
    </source>
</evidence>
<sequence>MMANFSDAEREIYGKLADYLIPSWKDRPAATSVGVHRHMLDEVLRIRPDLEAAFQRAIARCPGQDISKELNALAREDNAAWTALTTVTTGGYMMTDEARAAVGYPGQVAPPYDPNETPEYVTNGMLDRVKARGPIFRDTRHLS</sequence>